<evidence type="ECO:0000256" key="16">
    <source>
        <dbReference type="PROSITE-ProRule" id="PRU10052"/>
    </source>
</evidence>
<evidence type="ECO:0000313" key="20">
    <source>
        <dbReference type="Proteomes" id="UP000094444"/>
    </source>
</evidence>
<organism evidence="19 20">
    <name type="scientific">Diaporthe helianthi</name>
    <dbReference type="NCBI Taxonomy" id="158607"/>
    <lineage>
        <taxon>Eukaryota</taxon>
        <taxon>Fungi</taxon>
        <taxon>Dikarya</taxon>
        <taxon>Ascomycota</taxon>
        <taxon>Pezizomycotina</taxon>
        <taxon>Sordariomycetes</taxon>
        <taxon>Sordariomycetidae</taxon>
        <taxon>Diaporthales</taxon>
        <taxon>Diaporthaceae</taxon>
        <taxon>Diaporthe</taxon>
    </lineage>
</organism>
<feature type="signal peptide" evidence="18">
    <location>
        <begin position="1"/>
        <end position="22"/>
    </location>
</feature>
<dbReference type="EC" id="3.2.1.15" evidence="3"/>
<evidence type="ECO:0000256" key="15">
    <source>
        <dbReference type="ARBA" id="ARBA00083621"/>
    </source>
</evidence>
<dbReference type="Gene3D" id="2.160.20.10">
    <property type="entry name" value="Single-stranded right-handed beta-helix, Pectin lyase-like"/>
    <property type="match status" value="1"/>
</dbReference>
<dbReference type="SUPFAM" id="SSF51126">
    <property type="entry name" value="Pectin lyase-like"/>
    <property type="match status" value="1"/>
</dbReference>
<keyword evidence="4" id="KW-0964">Secreted</keyword>
<keyword evidence="7 17" id="KW-0378">Hydrolase</keyword>
<comment type="subcellular location">
    <subcellularLocation>
        <location evidence="1">Secreted</location>
    </subcellularLocation>
</comment>
<evidence type="ECO:0000256" key="3">
    <source>
        <dbReference type="ARBA" id="ARBA00012736"/>
    </source>
</evidence>
<evidence type="ECO:0000256" key="2">
    <source>
        <dbReference type="ARBA" id="ARBA00008834"/>
    </source>
</evidence>
<evidence type="ECO:0000256" key="4">
    <source>
        <dbReference type="ARBA" id="ARBA00022525"/>
    </source>
</evidence>
<evidence type="ECO:0000256" key="10">
    <source>
        <dbReference type="ARBA" id="ARBA00023180"/>
    </source>
</evidence>
<dbReference type="InParanoid" id="A0A2P5I6X4"/>
<comment type="caution">
    <text evidence="19">The sequence shown here is derived from an EMBL/GenBank/DDBJ whole genome shotgun (WGS) entry which is preliminary data.</text>
</comment>
<dbReference type="InterPro" id="IPR011050">
    <property type="entry name" value="Pectin_lyase_fold/virulence"/>
</dbReference>
<dbReference type="InterPro" id="IPR050434">
    <property type="entry name" value="Glycosyl_hydrlase_28"/>
</dbReference>
<comment type="similarity">
    <text evidence="2 17">Belongs to the glycosyl hydrolase 28 family.</text>
</comment>
<dbReference type="InterPro" id="IPR000743">
    <property type="entry name" value="Glyco_hydro_28"/>
</dbReference>
<dbReference type="Proteomes" id="UP000094444">
    <property type="component" value="Unassembled WGS sequence"/>
</dbReference>
<evidence type="ECO:0000256" key="7">
    <source>
        <dbReference type="ARBA" id="ARBA00022801"/>
    </source>
</evidence>
<accession>A0A2P5I6X4</accession>
<keyword evidence="9" id="KW-1015">Disulfide bond</keyword>
<dbReference type="PANTHER" id="PTHR31884:SF9">
    <property type="entry name" value="ENDOPOLYGALACTURONASE D-RELATED"/>
    <property type="match status" value="1"/>
</dbReference>
<dbReference type="Pfam" id="PF00295">
    <property type="entry name" value="Glyco_hydro_28"/>
    <property type="match status" value="1"/>
</dbReference>
<feature type="active site" evidence="16">
    <location>
        <position position="263"/>
    </location>
</feature>
<evidence type="ECO:0000313" key="19">
    <source>
        <dbReference type="EMBL" id="POS78251.1"/>
    </source>
</evidence>
<dbReference type="AlphaFoldDB" id="A0A2P5I6X4"/>
<keyword evidence="11 17" id="KW-0326">Glycosidase</keyword>
<evidence type="ECO:0000256" key="17">
    <source>
        <dbReference type="RuleBase" id="RU361169"/>
    </source>
</evidence>
<keyword evidence="12" id="KW-0961">Cell wall biogenesis/degradation</keyword>
<keyword evidence="8" id="KW-0865">Zymogen</keyword>
<evidence type="ECO:0000256" key="8">
    <source>
        <dbReference type="ARBA" id="ARBA00023145"/>
    </source>
</evidence>
<dbReference type="GO" id="GO:0071555">
    <property type="term" value="P:cell wall organization"/>
    <property type="evidence" value="ECO:0007669"/>
    <property type="project" value="UniProtKB-KW"/>
</dbReference>
<keyword evidence="6" id="KW-0677">Repeat</keyword>
<sequence>MKSFMMLAAVAVPAMFATCGSASAGHKPTRVSSRAAAVTTPGPTATNVVVPGDGGTTCTVTAAADVASAVASCSNILLENLSMPASSTLDLQKLKPSAVVTFGGKTTFGTTPDENFDPIIVSGDHITVTGAPGHVIDGNGQAYWDGQGSNGGGAKPDHFFVVKKTSYATISGLNIQNWPTHCFYMTGNQHLTAQNILLNNTAGDAPNSASGSKPAAHNSDGFDIGSSDYVTLSDIEVYNQDDCVAVTSGTHITVSRFFCSGGHGLSIGSIGGKSNNTVDTVLFEDSELVKSDNGVRIKSNSGTNGSVTNVTYRNIKMSGISQYGLDVQQDYLNGGPTGTPTNGVNISGITFENVIGTVEEDAYSYYILCGDGSCSDFTFTNVNISGGKESCNFPTSTCLASA</sequence>
<dbReference type="InterPro" id="IPR006626">
    <property type="entry name" value="PbH1"/>
</dbReference>
<protein>
    <recommendedName>
        <fullName evidence="3">endo-polygalacturonase</fullName>
        <ecNumber evidence="3">3.2.1.15</ecNumber>
    </recommendedName>
    <alternativeName>
        <fullName evidence="15">Pectinase</fullName>
    </alternativeName>
</protein>
<feature type="chain" id="PRO_5015170036" description="endo-polygalacturonase" evidence="18">
    <location>
        <begin position="23"/>
        <end position="402"/>
    </location>
</feature>
<evidence type="ECO:0000256" key="9">
    <source>
        <dbReference type="ARBA" id="ARBA00023157"/>
    </source>
</evidence>
<evidence type="ECO:0000256" key="1">
    <source>
        <dbReference type="ARBA" id="ARBA00004613"/>
    </source>
</evidence>
<proteinExistence type="inferred from homology"/>
<evidence type="ECO:0000256" key="18">
    <source>
        <dbReference type="SAM" id="SignalP"/>
    </source>
</evidence>
<dbReference type="PROSITE" id="PS00502">
    <property type="entry name" value="POLYGALACTURONASE"/>
    <property type="match status" value="1"/>
</dbReference>
<comment type="function">
    <text evidence="14">Involved in maceration and soft-rotting of plant tissue. Hydrolyzes the 1,4-alpha glycosidic bonds of de-esterified pectate in the smooth region of the plant cell wall.</text>
</comment>
<keyword evidence="5 18" id="KW-0732">Signal</keyword>
<evidence type="ECO:0000256" key="6">
    <source>
        <dbReference type="ARBA" id="ARBA00022737"/>
    </source>
</evidence>
<keyword evidence="20" id="KW-1185">Reference proteome</keyword>
<comment type="catalytic activity">
    <reaction evidence="13">
        <text>(1,4-alpha-D-galacturonosyl)n+m + H2O = (1,4-alpha-D-galacturonosyl)n + (1,4-alpha-D-galacturonosyl)m.</text>
        <dbReference type="EC" id="3.2.1.15"/>
    </reaction>
</comment>
<dbReference type="PANTHER" id="PTHR31884">
    <property type="entry name" value="POLYGALACTURONASE"/>
    <property type="match status" value="1"/>
</dbReference>
<gene>
    <name evidence="19" type="ORF">DHEL01_v203359</name>
</gene>
<dbReference type="FunFam" id="2.160.20.10:FF:000002">
    <property type="entry name" value="Endopolygalacturonase D"/>
    <property type="match status" value="1"/>
</dbReference>
<evidence type="ECO:0000256" key="14">
    <source>
        <dbReference type="ARBA" id="ARBA00037707"/>
    </source>
</evidence>
<dbReference type="STRING" id="158607.A0A2P5I6X4"/>
<dbReference type="EMBL" id="MAVT02000201">
    <property type="protein sequence ID" value="POS78251.1"/>
    <property type="molecule type" value="Genomic_DNA"/>
</dbReference>
<evidence type="ECO:0000256" key="12">
    <source>
        <dbReference type="ARBA" id="ARBA00023316"/>
    </source>
</evidence>
<keyword evidence="10" id="KW-0325">Glycoprotein</keyword>
<dbReference type="SMART" id="SM00710">
    <property type="entry name" value="PbH1"/>
    <property type="match status" value="7"/>
</dbReference>
<dbReference type="GO" id="GO:0005576">
    <property type="term" value="C:extracellular region"/>
    <property type="evidence" value="ECO:0007669"/>
    <property type="project" value="UniProtKB-SubCell"/>
</dbReference>
<evidence type="ECO:0000256" key="13">
    <source>
        <dbReference type="ARBA" id="ARBA00034074"/>
    </source>
</evidence>
<dbReference type="InterPro" id="IPR012334">
    <property type="entry name" value="Pectin_lyas_fold"/>
</dbReference>
<dbReference type="OrthoDB" id="1546079at2759"/>
<dbReference type="GO" id="GO:0045490">
    <property type="term" value="P:pectin catabolic process"/>
    <property type="evidence" value="ECO:0007669"/>
    <property type="project" value="TreeGrafter"/>
</dbReference>
<reference evidence="19" key="1">
    <citation type="submission" date="2017-09" db="EMBL/GenBank/DDBJ databases">
        <title>Polyketide synthases of a Diaporthe helianthi virulent isolate.</title>
        <authorList>
            <person name="Baroncelli R."/>
        </authorList>
    </citation>
    <scope>NUCLEOTIDE SEQUENCE [LARGE SCALE GENOMIC DNA]</scope>
    <source>
        <strain evidence="19">7/96</strain>
    </source>
</reference>
<evidence type="ECO:0000256" key="11">
    <source>
        <dbReference type="ARBA" id="ARBA00023295"/>
    </source>
</evidence>
<dbReference type="GO" id="GO:0004650">
    <property type="term" value="F:polygalacturonase activity"/>
    <property type="evidence" value="ECO:0007669"/>
    <property type="project" value="UniProtKB-EC"/>
</dbReference>
<name>A0A2P5I6X4_DIAHE</name>
<evidence type="ECO:0000256" key="5">
    <source>
        <dbReference type="ARBA" id="ARBA00022729"/>
    </source>
</evidence>